<dbReference type="Gene3D" id="1.20.58.1040">
    <property type="match status" value="1"/>
</dbReference>
<comment type="caution">
    <text evidence="10">The sequence shown here is derived from an EMBL/GenBank/DDBJ whole genome shotgun (WGS) entry which is preliminary data.</text>
</comment>
<organism evidence="10">
    <name type="scientific">Salvia splendens</name>
    <name type="common">Scarlet sage</name>
    <dbReference type="NCBI Taxonomy" id="180675"/>
    <lineage>
        <taxon>Eukaryota</taxon>
        <taxon>Viridiplantae</taxon>
        <taxon>Streptophyta</taxon>
        <taxon>Embryophyta</taxon>
        <taxon>Tracheophyta</taxon>
        <taxon>Spermatophyta</taxon>
        <taxon>Magnoliopsida</taxon>
        <taxon>eudicotyledons</taxon>
        <taxon>Gunneridae</taxon>
        <taxon>Pentapetalae</taxon>
        <taxon>asterids</taxon>
        <taxon>lamiids</taxon>
        <taxon>Lamiales</taxon>
        <taxon>Lamiaceae</taxon>
        <taxon>Nepetoideae</taxon>
        <taxon>Mentheae</taxon>
        <taxon>Salviinae</taxon>
        <taxon>Salvia</taxon>
        <taxon>Salvia subgen. Calosphace</taxon>
        <taxon>core Calosphace</taxon>
    </lineage>
</organism>
<dbReference type="AlphaFoldDB" id="A0A8X8XBK0"/>
<evidence type="ECO:0000313" key="11">
    <source>
        <dbReference type="Proteomes" id="UP000298416"/>
    </source>
</evidence>
<dbReference type="EMBL" id="PNBA02000010">
    <property type="protein sequence ID" value="KAG6411495.1"/>
    <property type="molecule type" value="Genomic_DNA"/>
</dbReference>
<dbReference type="GO" id="GO:0004553">
    <property type="term" value="F:hydrolase activity, hydrolyzing O-glycosyl compounds"/>
    <property type="evidence" value="ECO:0007669"/>
    <property type="project" value="InterPro"/>
</dbReference>
<dbReference type="Proteomes" id="UP000298416">
    <property type="component" value="Unassembled WGS sequence"/>
</dbReference>
<evidence type="ECO:0000256" key="6">
    <source>
        <dbReference type="RuleBase" id="RU004335"/>
    </source>
</evidence>
<proteinExistence type="inferred from homology"/>
<protein>
    <recommendedName>
        <fullName evidence="9">X8 domain-containing protein</fullName>
    </recommendedName>
</protein>
<keyword evidence="11" id="KW-1185">Reference proteome</keyword>
<keyword evidence="4" id="KW-1015">Disulfide bond</keyword>
<evidence type="ECO:0000256" key="4">
    <source>
        <dbReference type="ARBA" id="ARBA00023157"/>
    </source>
</evidence>
<evidence type="ECO:0000256" key="3">
    <source>
        <dbReference type="ARBA" id="ARBA00022801"/>
    </source>
</evidence>
<dbReference type="InterPro" id="IPR012946">
    <property type="entry name" value="X8"/>
</dbReference>
<evidence type="ECO:0000256" key="2">
    <source>
        <dbReference type="ARBA" id="ARBA00022729"/>
    </source>
</evidence>
<dbReference type="SUPFAM" id="SSF51445">
    <property type="entry name" value="(Trans)glycosidases"/>
    <property type="match status" value="1"/>
</dbReference>
<dbReference type="Pfam" id="PF00332">
    <property type="entry name" value="Glyco_hydro_17"/>
    <property type="match status" value="1"/>
</dbReference>
<dbReference type="InterPro" id="IPR000490">
    <property type="entry name" value="Glyco_hydro_17"/>
</dbReference>
<evidence type="ECO:0000256" key="5">
    <source>
        <dbReference type="ARBA" id="ARBA00023295"/>
    </source>
</evidence>
<reference evidence="10" key="2">
    <citation type="submission" date="2020-08" db="EMBL/GenBank/DDBJ databases">
        <title>Plant Genome Project.</title>
        <authorList>
            <person name="Zhang R.-G."/>
        </authorList>
    </citation>
    <scope>NUCLEOTIDE SEQUENCE</scope>
    <source>
        <strain evidence="10">Huo1</strain>
        <tissue evidence="10">Leaf</tissue>
    </source>
</reference>
<evidence type="ECO:0000259" key="9">
    <source>
        <dbReference type="SMART" id="SM00768"/>
    </source>
</evidence>
<feature type="compositionally biased region" description="Basic residues" evidence="7">
    <location>
        <begin position="627"/>
        <end position="637"/>
    </location>
</feature>
<feature type="signal peptide" evidence="8">
    <location>
        <begin position="1"/>
        <end position="19"/>
    </location>
</feature>
<name>A0A8X8XBK0_SALSN</name>
<gene>
    <name evidence="10" type="ORF">SASPL_129578</name>
</gene>
<evidence type="ECO:0000256" key="1">
    <source>
        <dbReference type="ARBA" id="ARBA00008773"/>
    </source>
</evidence>
<feature type="region of interest" description="Disordered" evidence="7">
    <location>
        <begin position="622"/>
        <end position="645"/>
    </location>
</feature>
<dbReference type="SMART" id="SM00768">
    <property type="entry name" value="X8"/>
    <property type="match status" value="1"/>
</dbReference>
<keyword evidence="3" id="KW-0378">Hydrolase</keyword>
<dbReference type="Pfam" id="PF07983">
    <property type="entry name" value="X8"/>
    <property type="match status" value="1"/>
</dbReference>
<feature type="domain" description="X8" evidence="9">
    <location>
        <begin position="353"/>
        <end position="436"/>
    </location>
</feature>
<dbReference type="Pfam" id="PF14223">
    <property type="entry name" value="Retrotran_gag_2"/>
    <property type="match status" value="1"/>
</dbReference>
<feature type="chain" id="PRO_5036454658" description="X8 domain-containing protein" evidence="8">
    <location>
        <begin position="20"/>
        <end position="645"/>
    </location>
</feature>
<dbReference type="PANTHER" id="PTHR32227">
    <property type="entry name" value="GLUCAN ENDO-1,3-BETA-GLUCOSIDASE BG1-RELATED-RELATED"/>
    <property type="match status" value="1"/>
</dbReference>
<evidence type="ECO:0000256" key="7">
    <source>
        <dbReference type="SAM" id="MobiDB-lite"/>
    </source>
</evidence>
<dbReference type="InterPro" id="IPR044965">
    <property type="entry name" value="Glyco_hydro_17_plant"/>
</dbReference>
<reference evidence="10" key="1">
    <citation type="submission" date="2018-01" db="EMBL/GenBank/DDBJ databases">
        <authorList>
            <person name="Mao J.F."/>
        </authorList>
    </citation>
    <scope>NUCLEOTIDE SEQUENCE</scope>
    <source>
        <strain evidence="10">Huo1</strain>
        <tissue evidence="10">Leaf</tissue>
    </source>
</reference>
<keyword evidence="2 8" id="KW-0732">Signal</keyword>
<keyword evidence="5" id="KW-0326">Glycosidase</keyword>
<accession>A0A8X8XBK0</accession>
<evidence type="ECO:0000313" key="10">
    <source>
        <dbReference type="EMBL" id="KAG6411495.1"/>
    </source>
</evidence>
<dbReference type="GO" id="GO:0005975">
    <property type="term" value="P:carbohydrate metabolic process"/>
    <property type="evidence" value="ECO:0007669"/>
    <property type="project" value="InterPro"/>
</dbReference>
<dbReference type="InterPro" id="IPR017853">
    <property type="entry name" value="GH"/>
</dbReference>
<comment type="similarity">
    <text evidence="1 6">Belongs to the glycosyl hydrolase 17 family.</text>
</comment>
<sequence>MMKIALVIVMLMLLCGAEASIGINWGRESAQRLVPSQVVDLLLQNGIGRARIYSSQKDIMSAFQGSGINLTLSINKLSAIKTKELAKAWVKKNEFYINRCNVRYVYAGGYPFLTTSSASLSEAVNAHRVLQDVLNKRGFGHVKVNFQHLESELIPNVTKPSEFEFSDTIKPYMIQHLQFLRENNDALQLDIIPIFDVVNYNFDPSFAFPDNASSLVIQDVNGAVYNNVVEWRYDSFLWAVEKLNFSDIPIDISLLGWPTDGFPGANASNAEYFYKHALTWLASNRGTPKRPGRPINVNVHSLADEHKIQSLPFTRHFGIYRSNGQPKYKIDLSGQGRDIYPTTVRGIMRMPDRWCAFNGDRRDMGKVQAQLNWACKQSDCTSTFEGASCSSLTLEQNITYAFNMHFQYQFQDEKSCDFEGLGRVVVNDPSTDVCVFPVEVVKGQQVEYVLDKPIGVIPDKESLEFATFDVEAHQKHIDNASDAQCVMLSSMSLELQRQHEHMLPYEMLKHLESLYTSQAQTMEYEILRDLFKCKLHDGSKVFEHVLKMIGLIERLASIGTVLPANVSTNLILQSLPSSFENFIVNFNMNNTKVGLPELHNRLKTYESSTAKVKSVLMVSSSAMSSKWKNKQQQKKKSSKDPSWSY</sequence>
<evidence type="ECO:0000256" key="8">
    <source>
        <dbReference type="SAM" id="SignalP"/>
    </source>
</evidence>
<dbReference type="Gene3D" id="3.20.20.80">
    <property type="entry name" value="Glycosidases"/>
    <property type="match status" value="1"/>
</dbReference>